<dbReference type="EnsemblMetazoa" id="CapteT199480">
    <property type="protein sequence ID" value="CapteP199480"/>
    <property type="gene ID" value="CapteG199480"/>
</dbReference>
<dbReference type="Proteomes" id="UP000014760">
    <property type="component" value="Unassembled WGS sequence"/>
</dbReference>
<protein>
    <submittedName>
        <fullName evidence="1 2">Uncharacterized protein</fullName>
    </submittedName>
</protein>
<dbReference type="OMA" id="DEEWDYT"/>
<dbReference type="AlphaFoldDB" id="R7V6M3"/>
<evidence type="ECO:0000313" key="2">
    <source>
        <dbReference type="EnsemblMetazoa" id="CapteP199480"/>
    </source>
</evidence>
<dbReference type="STRING" id="283909.R7V6M3"/>
<dbReference type="HOGENOM" id="CLU_010194_1_0_1"/>
<dbReference type="PANTHER" id="PTHR43975">
    <property type="entry name" value="ZGC:101858"/>
    <property type="match status" value="1"/>
</dbReference>
<keyword evidence="3" id="KW-1185">Reference proteome</keyword>
<gene>
    <name evidence="1" type="ORF">CAPTEDRAFT_199480</name>
</gene>
<sequence length="292" mass="32263">MESLKGKVVIVTGSTSGIGAACAVSFAKYGSKVVITGRNTKRMDDVRKDCLNAGAPEQHLLTIKGNLSESKCINEIIDLTIEKFGSLDVIVHSAGYSVEARPKNVTRENLREVFRIHLTCGYELVQRALPHLKKTKGTIVFIGSMIGIYPIESATPYCTTKRAEDQLAKLMAAELAPHGIRVNSIIPAWVKTNILQSSGVTLGSWLDVLTWRLLASLHPMKRCGKPEEIAEYTAFVASDCQRHVTGKSFHADGGSDMTSSISYDATQRMLETFLERTKSVFNWIGRLFWLRN</sequence>
<name>R7V6M3_CAPTE</name>
<dbReference type="Pfam" id="PF13561">
    <property type="entry name" value="adh_short_C2"/>
    <property type="match status" value="1"/>
</dbReference>
<dbReference type="FunFam" id="3.40.50.720:FF:000084">
    <property type="entry name" value="Short-chain dehydrogenase reductase"/>
    <property type="match status" value="1"/>
</dbReference>
<accession>R7V6M3</accession>
<reference evidence="3" key="1">
    <citation type="submission" date="2012-12" db="EMBL/GenBank/DDBJ databases">
        <authorList>
            <person name="Hellsten U."/>
            <person name="Grimwood J."/>
            <person name="Chapman J.A."/>
            <person name="Shapiro H."/>
            <person name="Aerts A."/>
            <person name="Otillar R.P."/>
            <person name="Terry A.Y."/>
            <person name="Boore J.L."/>
            <person name="Simakov O."/>
            <person name="Marletaz F."/>
            <person name="Cho S.-J."/>
            <person name="Edsinger-Gonzales E."/>
            <person name="Havlak P."/>
            <person name="Kuo D.-H."/>
            <person name="Larsson T."/>
            <person name="Lv J."/>
            <person name="Arendt D."/>
            <person name="Savage R."/>
            <person name="Osoegawa K."/>
            <person name="de Jong P."/>
            <person name="Lindberg D.R."/>
            <person name="Seaver E.C."/>
            <person name="Weisblat D.A."/>
            <person name="Putnam N.H."/>
            <person name="Grigoriev I.V."/>
            <person name="Rokhsar D.S."/>
        </authorList>
    </citation>
    <scope>NUCLEOTIDE SEQUENCE</scope>
    <source>
        <strain evidence="3">I ESC-2004</strain>
    </source>
</reference>
<dbReference type="EMBL" id="AMQN01004806">
    <property type="status" value="NOT_ANNOTATED_CDS"/>
    <property type="molecule type" value="Genomic_DNA"/>
</dbReference>
<dbReference type="OrthoDB" id="6046936at2759"/>
<reference evidence="2" key="3">
    <citation type="submission" date="2015-06" db="UniProtKB">
        <authorList>
            <consortium name="EnsemblMetazoa"/>
        </authorList>
    </citation>
    <scope>IDENTIFICATION</scope>
</reference>
<dbReference type="PRINTS" id="PR00081">
    <property type="entry name" value="GDHRDH"/>
</dbReference>
<reference evidence="1 3" key="2">
    <citation type="journal article" date="2013" name="Nature">
        <title>Insights into bilaterian evolution from three spiralian genomes.</title>
        <authorList>
            <person name="Simakov O."/>
            <person name="Marletaz F."/>
            <person name="Cho S.J."/>
            <person name="Edsinger-Gonzales E."/>
            <person name="Havlak P."/>
            <person name="Hellsten U."/>
            <person name="Kuo D.H."/>
            <person name="Larsson T."/>
            <person name="Lv J."/>
            <person name="Arendt D."/>
            <person name="Savage R."/>
            <person name="Osoegawa K."/>
            <person name="de Jong P."/>
            <person name="Grimwood J."/>
            <person name="Chapman J.A."/>
            <person name="Shapiro H."/>
            <person name="Aerts A."/>
            <person name="Otillar R.P."/>
            <person name="Terry A.Y."/>
            <person name="Boore J.L."/>
            <person name="Grigoriev I.V."/>
            <person name="Lindberg D.R."/>
            <person name="Seaver E.C."/>
            <person name="Weisblat D.A."/>
            <person name="Putnam N.H."/>
            <person name="Rokhsar D.S."/>
        </authorList>
    </citation>
    <scope>NUCLEOTIDE SEQUENCE</scope>
    <source>
        <strain evidence="1 3">I ESC-2004</strain>
    </source>
</reference>
<proteinExistence type="predicted"/>
<dbReference type="InterPro" id="IPR002347">
    <property type="entry name" value="SDR_fam"/>
</dbReference>
<dbReference type="InterPro" id="IPR036291">
    <property type="entry name" value="NAD(P)-bd_dom_sf"/>
</dbReference>
<evidence type="ECO:0000313" key="3">
    <source>
        <dbReference type="Proteomes" id="UP000014760"/>
    </source>
</evidence>
<dbReference type="EMBL" id="KB294418">
    <property type="protein sequence ID" value="ELU14528.1"/>
    <property type="molecule type" value="Genomic_DNA"/>
</dbReference>
<evidence type="ECO:0000313" key="1">
    <source>
        <dbReference type="EMBL" id="ELU14528.1"/>
    </source>
</evidence>
<dbReference type="PROSITE" id="PS51257">
    <property type="entry name" value="PROKAR_LIPOPROTEIN"/>
    <property type="match status" value="1"/>
</dbReference>
<dbReference type="SUPFAM" id="SSF51735">
    <property type="entry name" value="NAD(P)-binding Rossmann-fold domains"/>
    <property type="match status" value="1"/>
</dbReference>
<organism evidence="1">
    <name type="scientific">Capitella teleta</name>
    <name type="common">Polychaete worm</name>
    <dbReference type="NCBI Taxonomy" id="283909"/>
    <lineage>
        <taxon>Eukaryota</taxon>
        <taxon>Metazoa</taxon>
        <taxon>Spiralia</taxon>
        <taxon>Lophotrochozoa</taxon>
        <taxon>Annelida</taxon>
        <taxon>Polychaeta</taxon>
        <taxon>Sedentaria</taxon>
        <taxon>Scolecida</taxon>
        <taxon>Capitellidae</taxon>
        <taxon>Capitella</taxon>
    </lineage>
</organism>
<dbReference type="PANTHER" id="PTHR43975:SF2">
    <property type="entry name" value="EG:BACR7A4.14 PROTEIN-RELATED"/>
    <property type="match status" value="1"/>
</dbReference>
<dbReference type="Gene3D" id="3.40.50.720">
    <property type="entry name" value="NAD(P)-binding Rossmann-like Domain"/>
    <property type="match status" value="1"/>
</dbReference>